<accession>A0AAN9VXV4</accession>
<feature type="transmembrane region" description="Helical" evidence="11">
    <location>
        <begin position="521"/>
        <end position="543"/>
    </location>
</feature>
<dbReference type="Pfam" id="PF00002">
    <property type="entry name" value="7tm_2"/>
    <property type="match status" value="1"/>
</dbReference>
<evidence type="ECO:0000256" key="9">
    <source>
        <dbReference type="ARBA" id="ARBA00023224"/>
    </source>
</evidence>
<keyword evidence="8" id="KW-0675">Receptor</keyword>
<dbReference type="PROSITE" id="PS50261">
    <property type="entry name" value="G_PROTEIN_RECEP_F2_4"/>
    <property type="match status" value="1"/>
</dbReference>
<keyword evidence="6" id="KW-0297">G-protein coupled receptor</keyword>
<dbReference type="CDD" id="cd15039">
    <property type="entry name" value="7tmB3_Methuselah-like"/>
    <property type="match status" value="1"/>
</dbReference>
<evidence type="ECO:0000256" key="2">
    <source>
        <dbReference type="ARBA" id="ARBA00008979"/>
    </source>
</evidence>
<name>A0AAN9VXV4_9ORTH</name>
<evidence type="ECO:0000256" key="8">
    <source>
        <dbReference type="ARBA" id="ARBA00023170"/>
    </source>
</evidence>
<reference evidence="13 14" key="1">
    <citation type="submission" date="2024-03" db="EMBL/GenBank/DDBJ databases">
        <title>The genome assembly and annotation of the cricket Gryllus longicercus Weissman &amp; Gray.</title>
        <authorList>
            <person name="Szrajer S."/>
            <person name="Gray D."/>
            <person name="Ylla G."/>
        </authorList>
    </citation>
    <scope>NUCLEOTIDE SEQUENCE [LARGE SCALE GENOMIC DNA]</scope>
    <source>
        <strain evidence="13">DAG 2021-001</strain>
        <tissue evidence="13">Whole body minus gut</tissue>
    </source>
</reference>
<feature type="transmembrane region" description="Helical" evidence="11">
    <location>
        <begin position="452"/>
        <end position="475"/>
    </location>
</feature>
<gene>
    <name evidence="13" type="ORF">R5R35_008034</name>
</gene>
<feature type="domain" description="G-protein coupled receptors family 2 profile 2" evidence="12">
    <location>
        <begin position="254"/>
        <end position="545"/>
    </location>
</feature>
<dbReference type="GO" id="GO:0004930">
    <property type="term" value="F:G protein-coupled receptor activity"/>
    <property type="evidence" value="ECO:0007669"/>
    <property type="project" value="UniProtKB-KW"/>
</dbReference>
<evidence type="ECO:0000256" key="1">
    <source>
        <dbReference type="ARBA" id="ARBA00004141"/>
    </source>
</evidence>
<feature type="transmembrane region" description="Helical" evidence="11">
    <location>
        <begin position="496"/>
        <end position="515"/>
    </location>
</feature>
<dbReference type="PANTHER" id="PTHR46953:SF1">
    <property type="entry name" value="G-PROTEIN COUPLED RECEPTOR MTH-LIKE 1-RELATED"/>
    <property type="match status" value="1"/>
</dbReference>
<feature type="compositionally biased region" description="Low complexity" evidence="10">
    <location>
        <begin position="16"/>
        <end position="32"/>
    </location>
</feature>
<keyword evidence="7 11" id="KW-0472">Membrane</keyword>
<comment type="caution">
    <text evidence="13">The sequence shown here is derived from an EMBL/GenBank/DDBJ whole genome shotgun (WGS) entry which is preliminary data.</text>
</comment>
<dbReference type="GO" id="GO:0016020">
    <property type="term" value="C:membrane"/>
    <property type="evidence" value="ECO:0007669"/>
    <property type="project" value="UniProtKB-SubCell"/>
</dbReference>
<organism evidence="13 14">
    <name type="scientific">Gryllus longicercus</name>
    <dbReference type="NCBI Taxonomy" id="2509291"/>
    <lineage>
        <taxon>Eukaryota</taxon>
        <taxon>Metazoa</taxon>
        <taxon>Ecdysozoa</taxon>
        <taxon>Arthropoda</taxon>
        <taxon>Hexapoda</taxon>
        <taxon>Insecta</taxon>
        <taxon>Pterygota</taxon>
        <taxon>Neoptera</taxon>
        <taxon>Polyneoptera</taxon>
        <taxon>Orthoptera</taxon>
        <taxon>Ensifera</taxon>
        <taxon>Gryllidea</taxon>
        <taxon>Grylloidea</taxon>
        <taxon>Gryllidae</taxon>
        <taxon>Gryllinae</taxon>
        <taxon>Gryllus</taxon>
    </lineage>
</organism>
<feature type="transmembrane region" description="Helical" evidence="11">
    <location>
        <begin position="290"/>
        <end position="309"/>
    </location>
</feature>
<evidence type="ECO:0000256" key="6">
    <source>
        <dbReference type="ARBA" id="ARBA00023040"/>
    </source>
</evidence>
<sequence length="565" mass="61813">MPHASRGGAGSGGGRPWPSWSAATLSAAAARPQPQPPPVSQLDSQSVRSRGATEAKMRGAQVLLVVVVLGCALAAARTAAHAADADAHADTDTDTDTADADAVAAAAPVAAAGSPSGSSGGVPPCEGGAGLPCVSKCCPRGQVFMADKQCHDSNLLLEVYFLNNTEPAPHGTFAIAYGDPCTNDKYVLVPEEEAQDAFELLADGTLHVPGTQPAPFPREQYCMETWMDADANTTATLTFLCFPVSKAEQGSQLHRIFYPLGLLVSVPFLLATVCVYQWIRELRDLHGRALCCYAGCMAVAYLALAIVQLSGQGLGQTPCTIFAYIIQFSFVMCFFWLNILCIDVCWYILAFTGAIGYYPCLPQWQFWETRGWLRVEDENIDRYQEQLFARKVFYGYTTYACGLPIILLIIVIALDLNPALPISYLKPSMGDLVCWFSISNLNFVDEQGALHYFYGPIGCILAVNVVLFCITMYRVAKHNWNSRGPHRKPKQRARMCLVLFLAMGISWIMEIISWAVGGPPFVWAVTDAFNVLQGVVIFIIFVMEPRVRVLVCKKLSKRRSYFSNY</sequence>
<evidence type="ECO:0000259" key="12">
    <source>
        <dbReference type="PROSITE" id="PS50261"/>
    </source>
</evidence>
<dbReference type="AlphaFoldDB" id="A0AAN9VXV4"/>
<evidence type="ECO:0000256" key="10">
    <source>
        <dbReference type="SAM" id="MobiDB-lite"/>
    </source>
</evidence>
<evidence type="ECO:0000313" key="13">
    <source>
        <dbReference type="EMBL" id="KAK7869812.1"/>
    </source>
</evidence>
<dbReference type="InterPro" id="IPR052808">
    <property type="entry name" value="GPCR_Mth-like"/>
</dbReference>
<dbReference type="GO" id="GO:0007166">
    <property type="term" value="P:cell surface receptor signaling pathway"/>
    <property type="evidence" value="ECO:0007669"/>
    <property type="project" value="InterPro"/>
</dbReference>
<evidence type="ECO:0000256" key="7">
    <source>
        <dbReference type="ARBA" id="ARBA00023136"/>
    </source>
</evidence>
<dbReference type="SUPFAM" id="SSF63877">
    <property type="entry name" value="Methuselah ectodomain"/>
    <property type="match status" value="1"/>
</dbReference>
<feature type="transmembrane region" description="Helical" evidence="11">
    <location>
        <begin position="392"/>
        <end position="414"/>
    </location>
</feature>
<feature type="region of interest" description="Disordered" evidence="10">
    <location>
        <begin position="1"/>
        <end position="53"/>
    </location>
</feature>
<dbReference type="PANTHER" id="PTHR46953">
    <property type="entry name" value="G-PROTEIN COUPLED RECEPTOR MTH-LIKE 1-RELATED"/>
    <property type="match status" value="1"/>
</dbReference>
<dbReference type="EMBL" id="JAZDUA010000068">
    <property type="protein sequence ID" value="KAK7869812.1"/>
    <property type="molecule type" value="Genomic_DNA"/>
</dbReference>
<dbReference type="Gene3D" id="1.20.1070.10">
    <property type="entry name" value="Rhodopsin 7-helix transmembrane proteins"/>
    <property type="match status" value="1"/>
</dbReference>
<dbReference type="InterPro" id="IPR036272">
    <property type="entry name" value="Methuselah_N_sf"/>
</dbReference>
<keyword evidence="14" id="KW-1185">Reference proteome</keyword>
<proteinExistence type="inferred from homology"/>
<evidence type="ECO:0000256" key="5">
    <source>
        <dbReference type="ARBA" id="ARBA00022989"/>
    </source>
</evidence>
<dbReference type="InterPro" id="IPR017981">
    <property type="entry name" value="GPCR_2-like_7TM"/>
</dbReference>
<keyword evidence="9" id="KW-0807">Transducer</keyword>
<keyword evidence="3 11" id="KW-0812">Transmembrane</keyword>
<dbReference type="Proteomes" id="UP001378592">
    <property type="component" value="Unassembled WGS sequence"/>
</dbReference>
<dbReference type="InterPro" id="IPR023311">
    <property type="entry name" value="Methusela_ecto_dom_2"/>
</dbReference>
<protein>
    <recommendedName>
        <fullName evidence="12">G-protein coupled receptors family 2 profile 2 domain-containing protein</fullName>
    </recommendedName>
</protein>
<feature type="transmembrane region" description="Helical" evidence="11">
    <location>
        <begin position="256"/>
        <end position="278"/>
    </location>
</feature>
<dbReference type="InterPro" id="IPR000832">
    <property type="entry name" value="GPCR_2_secretin-like"/>
</dbReference>
<dbReference type="Gene3D" id="2.170.180.11">
    <property type="entry name" value="Methuselah ectodomain, domain 2"/>
    <property type="match status" value="1"/>
</dbReference>
<keyword evidence="5 11" id="KW-1133">Transmembrane helix</keyword>
<evidence type="ECO:0000256" key="3">
    <source>
        <dbReference type="ARBA" id="ARBA00022692"/>
    </source>
</evidence>
<feature type="transmembrane region" description="Helical" evidence="11">
    <location>
        <begin position="321"/>
        <end position="349"/>
    </location>
</feature>
<evidence type="ECO:0000256" key="11">
    <source>
        <dbReference type="SAM" id="Phobius"/>
    </source>
</evidence>
<evidence type="ECO:0000313" key="14">
    <source>
        <dbReference type="Proteomes" id="UP001378592"/>
    </source>
</evidence>
<comment type="subcellular location">
    <subcellularLocation>
        <location evidence="1">Membrane</location>
        <topology evidence="1">Multi-pass membrane protein</topology>
    </subcellularLocation>
</comment>
<keyword evidence="4" id="KW-0732">Signal</keyword>
<evidence type="ECO:0000256" key="4">
    <source>
        <dbReference type="ARBA" id="ARBA00022729"/>
    </source>
</evidence>
<comment type="similarity">
    <text evidence="2">Belongs to the G-protein coupled receptor 2 family. Mth subfamily.</text>
</comment>